<name>A0A822DYS3_9BILA</name>
<proteinExistence type="predicted"/>
<evidence type="ECO:0000313" key="1">
    <source>
        <dbReference type="EMBL" id="CAF5086370.1"/>
    </source>
</evidence>
<dbReference type="EMBL" id="CAJOBR010066684">
    <property type="protein sequence ID" value="CAF5086370.1"/>
    <property type="molecule type" value="Genomic_DNA"/>
</dbReference>
<gene>
    <name evidence="1" type="ORF">QYT958_LOCUS44140</name>
</gene>
<organism evidence="1 2">
    <name type="scientific">Rotaria socialis</name>
    <dbReference type="NCBI Taxonomy" id="392032"/>
    <lineage>
        <taxon>Eukaryota</taxon>
        <taxon>Metazoa</taxon>
        <taxon>Spiralia</taxon>
        <taxon>Gnathifera</taxon>
        <taxon>Rotifera</taxon>
        <taxon>Eurotatoria</taxon>
        <taxon>Bdelloidea</taxon>
        <taxon>Philodinida</taxon>
        <taxon>Philodinidae</taxon>
        <taxon>Rotaria</taxon>
    </lineage>
</organism>
<accession>A0A822DYS3</accession>
<dbReference type="Gene3D" id="3.40.50.720">
    <property type="entry name" value="NAD(P)-binding Rossmann-like Domain"/>
    <property type="match status" value="1"/>
</dbReference>
<dbReference type="GO" id="GO:0008641">
    <property type="term" value="F:ubiquitin-like modifier activating enzyme activity"/>
    <property type="evidence" value="ECO:0007669"/>
    <property type="project" value="InterPro"/>
</dbReference>
<dbReference type="SUPFAM" id="SSF69572">
    <property type="entry name" value="Activating enzymes of the ubiquitin-like proteins"/>
    <property type="match status" value="1"/>
</dbReference>
<evidence type="ECO:0000313" key="2">
    <source>
        <dbReference type="Proteomes" id="UP000663848"/>
    </source>
</evidence>
<comment type="caution">
    <text evidence="1">The sequence shown here is derived from an EMBL/GenBank/DDBJ whole genome shotgun (WGS) entry which is preliminary data.</text>
</comment>
<sequence length="47" mass="5168">QSYTLKVGVGSNDLCSDAFIGGQTIIVNALDNIEARRYMDSYALNRN</sequence>
<dbReference type="Proteomes" id="UP000663848">
    <property type="component" value="Unassembled WGS sequence"/>
</dbReference>
<protein>
    <submittedName>
        <fullName evidence="1">Uncharacterized protein</fullName>
    </submittedName>
</protein>
<feature type="non-terminal residue" evidence="1">
    <location>
        <position position="1"/>
    </location>
</feature>
<dbReference type="InterPro" id="IPR035985">
    <property type="entry name" value="Ubiquitin-activating_enz"/>
</dbReference>
<dbReference type="AlphaFoldDB" id="A0A822DYS3"/>
<reference evidence="1" key="1">
    <citation type="submission" date="2021-02" db="EMBL/GenBank/DDBJ databases">
        <authorList>
            <person name="Nowell W R."/>
        </authorList>
    </citation>
    <scope>NUCLEOTIDE SEQUENCE</scope>
</reference>